<feature type="transmembrane region" description="Helical" evidence="2">
    <location>
        <begin position="386"/>
        <end position="406"/>
    </location>
</feature>
<dbReference type="InterPro" id="IPR019286">
    <property type="entry name" value="DUF2339_TM"/>
</dbReference>
<feature type="transmembrane region" description="Helical" evidence="2">
    <location>
        <begin position="478"/>
        <end position="496"/>
    </location>
</feature>
<comment type="caution">
    <text evidence="3">The sequence shown here is derived from an EMBL/GenBank/DDBJ whole genome shotgun (WGS) entry which is preliminary data.</text>
</comment>
<feature type="transmembrane region" description="Helical" evidence="2">
    <location>
        <begin position="590"/>
        <end position="609"/>
    </location>
</feature>
<dbReference type="Proteomes" id="UP000664277">
    <property type="component" value="Unassembled WGS sequence"/>
</dbReference>
<name>A0A8J7P6K4_9BACT</name>
<keyword evidence="2" id="KW-0472">Membrane</keyword>
<feature type="transmembrane region" description="Helical" evidence="2">
    <location>
        <begin position="412"/>
        <end position="431"/>
    </location>
</feature>
<feature type="transmembrane region" description="Helical" evidence="2">
    <location>
        <begin position="202"/>
        <end position="221"/>
    </location>
</feature>
<feature type="transmembrane region" description="Helical" evidence="2">
    <location>
        <begin position="726"/>
        <end position="747"/>
    </location>
</feature>
<dbReference type="PANTHER" id="PTHR38434">
    <property type="entry name" value="BLL2549 PROTEIN"/>
    <property type="match status" value="1"/>
</dbReference>
<feature type="transmembrane region" description="Helical" evidence="2">
    <location>
        <begin position="308"/>
        <end position="326"/>
    </location>
</feature>
<feature type="region of interest" description="Disordered" evidence="1">
    <location>
        <begin position="34"/>
        <end position="67"/>
    </location>
</feature>
<feature type="transmembrane region" description="Helical" evidence="2">
    <location>
        <begin position="696"/>
        <end position="714"/>
    </location>
</feature>
<feature type="transmembrane region" description="Helical" evidence="2">
    <location>
        <begin position="778"/>
        <end position="799"/>
    </location>
</feature>
<feature type="transmembrane region" description="Helical" evidence="2">
    <location>
        <begin position="566"/>
        <end position="584"/>
    </location>
</feature>
<dbReference type="PANTHER" id="PTHR38434:SF1">
    <property type="entry name" value="BLL2549 PROTEIN"/>
    <property type="match status" value="1"/>
</dbReference>
<reference evidence="3" key="1">
    <citation type="submission" date="2021-02" db="EMBL/GenBank/DDBJ databases">
        <title>Genome-Resolved Metagenomics of a Microbial Community Performing Photosynthetic Biological Nutrient Removal.</title>
        <authorList>
            <person name="Mcdaniel E.A."/>
        </authorList>
    </citation>
    <scope>NUCLEOTIDE SEQUENCE</scope>
    <source>
        <strain evidence="3">UWPOB_OBS1</strain>
    </source>
</reference>
<feature type="transmembrane region" description="Helical" evidence="2">
    <location>
        <begin position="116"/>
        <end position="137"/>
    </location>
</feature>
<organism evidence="3 4">
    <name type="scientific">Candidatus Obscuribacter phosphatis</name>
    <dbReference type="NCBI Taxonomy" id="1906157"/>
    <lineage>
        <taxon>Bacteria</taxon>
        <taxon>Bacillati</taxon>
        <taxon>Candidatus Melainabacteria</taxon>
        <taxon>Candidatus Obscuribacterales</taxon>
        <taxon>Candidatus Obscuribacteraceae</taxon>
        <taxon>Candidatus Obscuribacter</taxon>
    </lineage>
</organism>
<feature type="transmembrane region" description="Helical" evidence="2">
    <location>
        <begin position="621"/>
        <end position="641"/>
    </location>
</feature>
<evidence type="ECO:0000256" key="2">
    <source>
        <dbReference type="SAM" id="Phobius"/>
    </source>
</evidence>
<protein>
    <submittedName>
        <fullName evidence="3">DUF2339 domain-containing protein</fullName>
    </submittedName>
</protein>
<keyword evidence="2" id="KW-0812">Transmembrane</keyword>
<dbReference type="AlphaFoldDB" id="A0A8J7P6K4"/>
<evidence type="ECO:0000313" key="4">
    <source>
        <dbReference type="Proteomes" id="UP000664277"/>
    </source>
</evidence>
<feature type="transmembrane region" description="Helical" evidence="2">
    <location>
        <begin position="512"/>
        <end position="530"/>
    </location>
</feature>
<feature type="transmembrane region" description="Helical" evidence="2">
    <location>
        <begin position="647"/>
        <end position="664"/>
    </location>
</feature>
<feature type="transmembrane region" description="Helical" evidence="2">
    <location>
        <begin position="176"/>
        <end position="196"/>
    </location>
</feature>
<sequence length="840" mass="92002">MDSTSNDLSFQLEQVKATLSDLTARINNIESVLKLTRPAPEEGSSLQSIQEASEEEEKAAAAQAQAQDHEITKTALEEIEPPPDSLDKSLSNSPSLTVTFEKKETANLESTIGSLWLNRLGIGSLVIGVALFVLYSFPSWPPLAKILAGLLTGLSLTFGGEFFAKQLKADDRRYGEGLIGGGWALTYFSTYAGHYIQSVQVVQSPVLAALLLLAVCAAAFFHAREKNSQAIAILSVALSFYTICIQPLTAASLGGCLLMALAAYTLIISKGWYKLLFWTNLMAYCTYLGILNPGSSESAAPAPSHSETLIYLFLFWIGTNISIFFLNEDEPNKKDRLTVTTLLNGLCFGLAAGNRLELMNPLWRDLMLLSAGFLYLASYRFAKQRGLNAVGAMNVFIGALYTTLGLTNLSPAHFTVLLWLIEIPTLVCLGLKHELRSLRFLAIGLSVITAAKLLILCFSDKALSTFASLPGFPISEAVSYYLLAVLSMGVCAGAYHKWQNRAAAFDSNSKGIWYYWFLCALASFILPVLVVYKQTAINLIALGWAIQAVFYFALGTVIKEKSIKCLSLLPLFTATTLCIFSPIKGDFAELTVAAIIFAHLSGAILSRKLPDKLNGSESSFYFYYFVTMGAAATFMQTWLIAPDSFLAIRWSGEAAVLVSLGLWFKDRYTRILAGLWYIGVMQVLLFSYPHWDLAEALSVVAVVSLVACLYRLVAHNYPELCLANEVRVSIYYQLFAIAIIFGAISSFAPTSLVSAELGVFALLLCAIGFMIPDKVFRVSGLLIFGDLIFKLLFIDLAAAKTEERIISFILAGIALLIASYCYTRYSARLIKKQPETKINP</sequence>
<feature type="transmembrane region" description="Helical" evidence="2">
    <location>
        <begin position="536"/>
        <end position="554"/>
    </location>
</feature>
<evidence type="ECO:0000313" key="3">
    <source>
        <dbReference type="EMBL" id="MBN8659204.1"/>
    </source>
</evidence>
<evidence type="ECO:0000256" key="1">
    <source>
        <dbReference type="SAM" id="MobiDB-lite"/>
    </source>
</evidence>
<keyword evidence="2" id="KW-1133">Transmembrane helix</keyword>
<feature type="transmembrane region" description="Helical" evidence="2">
    <location>
        <begin position="438"/>
        <end position="458"/>
    </location>
</feature>
<feature type="transmembrane region" description="Helical" evidence="2">
    <location>
        <begin position="250"/>
        <end position="268"/>
    </location>
</feature>
<feature type="transmembrane region" description="Helical" evidence="2">
    <location>
        <begin position="143"/>
        <end position="164"/>
    </location>
</feature>
<proteinExistence type="predicted"/>
<dbReference type="Pfam" id="PF10101">
    <property type="entry name" value="DUF2339"/>
    <property type="match status" value="1"/>
</dbReference>
<dbReference type="EMBL" id="JAFLCK010000002">
    <property type="protein sequence ID" value="MBN8659204.1"/>
    <property type="molecule type" value="Genomic_DNA"/>
</dbReference>
<gene>
    <name evidence="3" type="ORF">J0M35_02495</name>
</gene>
<feature type="transmembrane region" description="Helical" evidence="2">
    <location>
        <begin position="753"/>
        <end position="771"/>
    </location>
</feature>
<feature type="transmembrane region" description="Helical" evidence="2">
    <location>
        <begin position="805"/>
        <end position="823"/>
    </location>
</feature>
<feature type="transmembrane region" description="Helical" evidence="2">
    <location>
        <begin position="275"/>
        <end position="296"/>
    </location>
</feature>
<feature type="transmembrane region" description="Helical" evidence="2">
    <location>
        <begin position="228"/>
        <end position="244"/>
    </location>
</feature>
<feature type="transmembrane region" description="Helical" evidence="2">
    <location>
        <begin position="671"/>
        <end position="690"/>
    </location>
</feature>
<accession>A0A8J7P6K4</accession>